<dbReference type="KEGG" id="rcf:Poly24_39200"/>
<dbReference type="SUPFAM" id="SSF53756">
    <property type="entry name" value="UDP-Glycosyltransferase/glycogen phosphorylase"/>
    <property type="match status" value="1"/>
</dbReference>
<evidence type="ECO:0000259" key="1">
    <source>
        <dbReference type="Pfam" id="PF06722"/>
    </source>
</evidence>
<feature type="domain" description="Erythromycin biosynthesis protein CIII-like C-terminal" evidence="1">
    <location>
        <begin position="307"/>
        <end position="414"/>
    </location>
</feature>
<dbReference type="RefSeq" id="WP_145099042.1">
    <property type="nucleotide sequence ID" value="NZ_CP036348.1"/>
</dbReference>
<protein>
    <submittedName>
        <fullName evidence="2">MurG-like transferase</fullName>
        <ecNumber evidence="2">4.3.3.5</ecNumber>
    </submittedName>
</protein>
<dbReference type="OrthoDB" id="9805366at2"/>
<dbReference type="GO" id="GO:0017000">
    <property type="term" value="P:antibiotic biosynthetic process"/>
    <property type="evidence" value="ECO:0007669"/>
    <property type="project" value="UniProtKB-ARBA"/>
</dbReference>
<dbReference type="Proteomes" id="UP000315082">
    <property type="component" value="Chromosome"/>
</dbReference>
<dbReference type="AlphaFoldDB" id="A0A518JXD9"/>
<dbReference type="InterPro" id="IPR050426">
    <property type="entry name" value="Glycosyltransferase_28"/>
</dbReference>
<reference evidence="2 3" key="1">
    <citation type="submission" date="2019-02" db="EMBL/GenBank/DDBJ databases">
        <title>Deep-cultivation of Planctomycetes and their phenomic and genomic characterization uncovers novel biology.</title>
        <authorList>
            <person name="Wiegand S."/>
            <person name="Jogler M."/>
            <person name="Boedeker C."/>
            <person name="Pinto D."/>
            <person name="Vollmers J."/>
            <person name="Rivas-Marin E."/>
            <person name="Kohn T."/>
            <person name="Peeters S.H."/>
            <person name="Heuer A."/>
            <person name="Rast P."/>
            <person name="Oberbeckmann S."/>
            <person name="Bunk B."/>
            <person name="Jeske O."/>
            <person name="Meyerdierks A."/>
            <person name="Storesund J.E."/>
            <person name="Kallscheuer N."/>
            <person name="Luecker S."/>
            <person name="Lage O.M."/>
            <person name="Pohl T."/>
            <person name="Merkel B.J."/>
            <person name="Hornburger P."/>
            <person name="Mueller R.-W."/>
            <person name="Bruemmer F."/>
            <person name="Labrenz M."/>
            <person name="Spormann A.M."/>
            <person name="Op den Camp H."/>
            <person name="Overmann J."/>
            <person name="Amann R."/>
            <person name="Jetten M.S.M."/>
            <person name="Mascher T."/>
            <person name="Medema M.H."/>
            <person name="Devos D.P."/>
            <person name="Kaster A.-K."/>
            <person name="Ovreas L."/>
            <person name="Rohde M."/>
            <person name="Galperin M.Y."/>
            <person name="Jogler C."/>
        </authorList>
    </citation>
    <scope>NUCLEOTIDE SEQUENCE [LARGE SCALE GENOMIC DNA]</scope>
    <source>
        <strain evidence="2 3">Poly24</strain>
    </source>
</reference>
<dbReference type="Gene3D" id="3.40.50.2000">
    <property type="entry name" value="Glycogen Phosphorylase B"/>
    <property type="match status" value="2"/>
</dbReference>
<dbReference type="EC" id="4.3.3.5" evidence="2"/>
<dbReference type="PANTHER" id="PTHR48050:SF13">
    <property type="entry name" value="STEROL 3-BETA-GLUCOSYLTRANSFERASE UGT80A2"/>
    <property type="match status" value="1"/>
</dbReference>
<keyword evidence="3" id="KW-1185">Reference proteome</keyword>
<dbReference type="GO" id="GO:0016758">
    <property type="term" value="F:hexosyltransferase activity"/>
    <property type="evidence" value="ECO:0007669"/>
    <property type="project" value="UniProtKB-ARBA"/>
</dbReference>
<organism evidence="2 3">
    <name type="scientific">Rosistilla carotiformis</name>
    <dbReference type="NCBI Taxonomy" id="2528017"/>
    <lineage>
        <taxon>Bacteria</taxon>
        <taxon>Pseudomonadati</taxon>
        <taxon>Planctomycetota</taxon>
        <taxon>Planctomycetia</taxon>
        <taxon>Pirellulales</taxon>
        <taxon>Pirellulaceae</taxon>
        <taxon>Rosistilla</taxon>
    </lineage>
</organism>
<dbReference type="GO" id="GO:0008194">
    <property type="term" value="F:UDP-glycosyltransferase activity"/>
    <property type="evidence" value="ECO:0007669"/>
    <property type="project" value="InterPro"/>
</dbReference>
<dbReference type="InterPro" id="IPR010610">
    <property type="entry name" value="EryCIII-like_C"/>
</dbReference>
<keyword evidence="2" id="KW-0808">Transferase</keyword>
<dbReference type="InterPro" id="IPR002213">
    <property type="entry name" value="UDP_glucos_trans"/>
</dbReference>
<sequence length="439" mass="48792">MTDAASKQPLAIVSAFGSRGDVNPMLALARELHRRGWRILFLTSAPYQALAEAAGFDSQSLVSQEEFDAFIAKPGLWQPVQGLRVVLGETATMLLQPTFDLLQHRVEPGNTILVTHPLDMASRIYRDLHPEVPLIGTVLAPMAIRTPHDPAKLTDWPLEISRPAWLVEASYLAADWVFIRKWLGRPVNRFRRQVGLPPIQRVLKSWYLSPDLVLGLFPDWFASHPDHWPSQLQCTGFPLEDAAGEMASANVAAAEAIREQHAQPPVIFAPGTANRQASEYFQIATDACQTLNIPAILLTEFPQQLPDRLPENVVHQSYLPFRALLPHCRAIVHHGGIGTTSQALAAGTPQLIVPMAFDQFDNARRVERLGCGRSLLHRKLSRRRLTQQLADLLNDDSIRARCHELRDRMTTSNTVGQSVDAIEQLAATRGVLPRHTAAN</sequence>
<accession>A0A518JXD9</accession>
<gene>
    <name evidence="2" type="ORF">Poly24_39200</name>
</gene>
<dbReference type="Pfam" id="PF06722">
    <property type="entry name" value="EryCIII-like_C"/>
    <property type="match status" value="1"/>
</dbReference>
<evidence type="ECO:0000313" key="2">
    <source>
        <dbReference type="EMBL" id="QDV70201.1"/>
    </source>
</evidence>
<dbReference type="CDD" id="cd03784">
    <property type="entry name" value="GT1_Gtf-like"/>
    <property type="match status" value="1"/>
</dbReference>
<keyword evidence="2" id="KW-0456">Lyase</keyword>
<dbReference type="GO" id="GO:0016829">
    <property type="term" value="F:lyase activity"/>
    <property type="evidence" value="ECO:0007669"/>
    <property type="project" value="UniProtKB-KW"/>
</dbReference>
<proteinExistence type="predicted"/>
<evidence type="ECO:0000313" key="3">
    <source>
        <dbReference type="Proteomes" id="UP000315082"/>
    </source>
</evidence>
<dbReference type="PANTHER" id="PTHR48050">
    <property type="entry name" value="STEROL 3-BETA-GLUCOSYLTRANSFERASE"/>
    <property type="match status" value="1"/>
</dbReference>
<name>A0A518JXD9_9BACT</name>
<dbReference type="EMBL" id="CP036348">
    <property type="protein sequence ID" value="QDV70201.1"/>
    <property type="molecule type" value="Genomic_DNA"/>
</dbReference>